<evidence type="ECO:0000256" key="6">
    <source>
        <dbReference type="ARBA" id="ARBA00022824"/>
    </source>
</evidence>
<keyword evidence="9 11" id="KW-0472">Membrane</keyword>
<evidence type="ECO:0000256" key="10">
    <source>
        <dbReference type="ARBA" id="ARBA00023315"/>
    </source>
</evidence>
<evidence type="ECO:0000256" key="7">
    <source>
        <dbReference type="ARBA" id="ARBA00022989"/>
    </source>
</evidence>
<keyword evidence="8" id="KW-0443">Lipid metabolism</keyword>
<feature type="transmembrane region" description="Helical" evidence="11">
    <location>
        <begin position="21"/>
        <end position="45"/>
    </location>
</feature>
<keyword evidence="6 11" id="KW-0256">Endoplasmic reticulum</keyword>
<dbReference type="Pfam" id="PF03982">
    <property type="entry name" value="DAGAT"/>
    <property type="match status" value="1"/>
</dbReference>
<keyword evidence="3" id="KW-0444">Lipid biosynthesis</keyword>
<sequence>MNLLGLSFAPLFIPIERRLQTLATFIWMGSFLCGAVIGASILLYLLCYTSYWWISLAYISWFVVDRNSCNKGGRTISWMRDLRVWTYFRDFFPVELVKTVELDPEKTYLFTSQPHGVMCAGAFVSFATNALSFSKLFNGLHSRLLVLEGQFWFPIYREFLISLGACSASKSSMTYLLENEKNSAIVLVTGGVLEAMENNKNVMRLVLNRRKGFIKLAIKHGVPLVPTFTFGENFIYDIINNPVGSLLRKIQEFSEKKFSFSPILFNGRGIFQYSYGIVPRRKKLTVVVGSPMDIPRDEDPSRELIEETHSKFVDSVQKLYNEYNPKYGDPKMSLVVS</sequence>
<keyword evidence="10 12" id="KW-0012">Acyltransferase</keyword>
<comment type="similarity">
    <text evidence="2 11">Belongs to the diacylglycerol acyltransferase family.</text>
</comment>
<evidence type="ECO:0000256" key="4">
    <source>
        <dbReference type="ARBA" id="ARBA00022679"/>
    </source>
</evidence>
<dbReference type="EMBL" id="HACA01027753">
    <property type="protein sequence ID" value="CDW45114.1"/>
    <property type="molecule type" value="Transcribed_RNA"/>
</dbReference>
<dbReference type="GO" id="GO:0004144">
    <property type="term" value="F:diacylglycerol O-acyltransferase activity"/>
    <property type="evidence" value="ECO:0007669"/>
    <property type="project" value="TreeGrafter"/>
</dbReference>
<dbReference type="PANTHER" id="PTHR12317:SF79">
    <property type="entry name" value="ACYLTRANSFERASE"/>
    <property type="match status" value="1"/>
</dbReference>
<accession>A0A0K2V3N8</accession>
<dbReference type="OrthoDB" id="264532at2759"/>
<evidence type="ECO:0000256" key="5">
    <source>
        <dbReference type="ARBA" id="ARBA00022692"/>
    </source>
</evidence>
<proteinExistence type="inferred from homology"/>
<keyword evidence="5 11" id="KW-0812">Transmembrane</keyword>
<dbReference type="GO" id="GO:0019432">
    <property type="term" value="P:triglyceride biosynthetic process"/>
    <property type="evidence" value="ECO:0007669"/>
    <property type="project" value="TreeGrafter"/>
</dbReference>
<comment type="subcellular location">
    <subcellularLocation>
        <location evidence="1 11">Endoplasmic reticulum membrane</location>
        <topology evidence="1 11">Multi-pass membrane protein</topology>
    </subcellularLocation>
</comment>
<evidence type="ECO:0000256" key="1">
    <source>
        <dbReference type="ARBA" id="ARBA00004477"/>
    </source>
</evidence>
<dbReference type="SUPFAM" id="SSF69593">
    <property type="entry name" value="Glycerol-3-phosphate (1)-acyltransferase"/>
    <property type="match status" value="1"/>
</dbReference>
<evidence type="ECO:0000256" key="8">
    <source>
        <dbReference type="ARBA" id="ARBA00023098"/>
    </source>
</evidence>
<dbReference type="PANTHER" id="PTHR12317">
    <property type="entry name" value="DIACYLGLYCEROL O-ACYLTRANSFERASE"/>
    <property type="match status" value="1"/>
</dbReference>
<reference evidence="12" key="1">
    <citation type="submission" date="2014-05" db="EMBL/GenBank/DDBJ databases">
        <authorList>
            <person name="Chronopoulou M."/>
        </authorList>
    </citation>
    <scope>NUCLEOTIDE SEQUENCE</scope>
    <source>
        <tissue evidence="12">Whole organism</tissue>
    </source>
</reference>
<dbReference type="EC" id="2.3.1.-" evidence="11"/>
<comment type="caution">
    <text evidence="11">Lacks conserved residue(s) required for the propagation of feature annotation.</text>
</comment>
<name>A0A0K2V3N8_LEPSM</name>
<dbReference type="GO" id="GO:0005789">
    <property type="term" value="C:endoplasmic reticulum membrane"/>
    <property type="evidence" value="ECO:0007669"/>
    <property type="project" value="UniProtKB-SubCell"/>
</dbReference>
<evidence type="ECO:0000256" key="3">
    <source>
        <dbReference type="ARBA" id="ARBA00022516"/>
    </source>
</evidence>
<keyword evidence="7 11" id="KW-1133">Transmembrane helix</keyword>
<evidence type="ECO:0000256" key="9">
    <source>
        <dbReference type="ARBA" id="ARBA00023136"/>
    </source>
</evidence>
<protein>
    <recommendedName>
        <fullName evidence="11">Acyltransferase</fullName>
        <ecNumber evidence="11">2.3.1.-</ecNumber>
    </recommendedName>
</protein>
<organism evidence="12">
    <name type="scientific">Lepeophtheirus salmonis</name>
    <name type="common">Salmon louse</name>
    <name type="synonym">Caligus salmonis</name>
    <dbReference type="NCBI Taxonomy" id="72036"/>
    <lineage>
        <taxon>Eukaryota</taxon>
        <taxon>Metazoa</taxon>
        <taxon>Ecdysozoa</taxon>
        <taxon>Arthropoda</taxon>
        <taxon>Crustacea</taxon>
        <taxon>Multicrustacea</taxon>
        <taxon>Hexanauplia</taxon>
        <taxon>Copepoda</taxon>
        <taxon>Siphonostomatoida</taxon>
        <taxon>Caligidae</taxon>
        <taxon>Lepeophtheirus</taxon>
    </lineage>
</organism>
<evidence type="ECO:0000256" key="11">
    <source>
        <dbReference type="RuleBase" id="RU367023"/>
    </source>
</evidence>
<evidence type="ECO:0000256" key="2">
    <source>
        <dbReference type="ARBA" id="ARBA00005420"/>
    </source>
</evidence>
<dbReference type="CDD" id="cd07987">
    <property type="entry name" value="LPLAT_MGAT-like"/>
    <property type="match status" value="1"/>
</dbReference>
<evidence type="ECO:0000313" key="12">
    <source>
        <dbReference type="EMBL" id="CDW45114.1"/>
    </source>
</evidence>
<keyword evidence="4 11" id="KW-0808">Transferase</keyword>
<dbReference type="InterPro" id="IPR007130">
    <property type="entry name" value="DAGAT"/>
</dbReference>
<dbReference type="AlphaFoldDB" id="A0A0K2V3N8"/>